<dbReference type="InterPro" id="IPR019999">
    <property type="entry name" value="Anth_synth_I-like"/>
</dbReference>
<reference evidence="2 3" key="1">
    <citation type="submission" date="2018-10" db="EMBL/GenBank/DDBJ databases">
        <title>Draft genome of Cortibacter populi DSM10536.</title>
        <authorList>
            <person name="Bernier A.-M."/>
            <person name="Bernard K."/>
        </authorList>
    </citation>
    <scope>NUCLEOTIDE SEQUENCE [LARGE SCALE GENOMIC DNA]</scope>
    <source>
        <strain evidence="2 3">DSM 105136</strain>
    </source>
</reference>
<dbReference type="SUPFAM" id="SSF56752">
    <property type="entry name" value="D-aminoacid aminotransferase-like PLP-dependent enzymes"/>
    <property type="match status" value="1"/>
</dbReference>
<dbReference type="RefSeq" id="WP_122229117.1">
    <property type="nucleotide sequence ID" value="NZ_RDQO01000003.1"/>
</dbReference>
<sequence>MTPPSAHTPPRTSGNALDVAPFALLDDGAAAAGERRSRLYTGWQRSLACHDAAGLQDWLQALRQALRQGLHAVLLADYEWGLGLQGLPPAPGQLRAELFSDLQMQTRAQVDAWLDRQLPADAQAGLLGWHASQDEAQFAADIAAIHAAIARGETYQVNHTFSLRGLAHGAPLALYRRLRQRQQAEFGALIHRPGQTDEDSGGHAGDGAWILSFSPELFLQVRGAHITARPMKGTAAASDDATATQAAADALRSQTKTRAENVMIVDLLRNDLGRVALPGTVRVPALFAVQRNGPVLGMTSTVEATLRPGTSLADVLRATFPCGSITGAPKHRTMQLIAQREGAVEAGGHRRGIYTGAIGWVDLAHGTAADDATDMDYCLSVPIRTLFLDDSADVPDGPGGPHRVRMPVGAGIVWDSQAAAEWQECWLKARFATQEMAGFELFETMRVAADGSIPLWPRHRARLLASAQALGFAAAPAGWDAALQDYQRQHLPTGQAWRLRLALREHGDCHFSHGVLAPLAQPGSPDDPVTAVLCDTLCGTTAWLRRHKTTLRSDYDAAMHAAQARGAFDGLFFNEAGQLTEGARSNVFVRLGGHWFTPPLQAGLLPGVMRAVLLEDPAWQARERTLHREDLLRASDIVLCNALRGALHARLLTP</sequence>
<dbReference type="Pfam" id="PF01063">
    <property type="entry name" value="Aminotran_4"/>
    <property type="match status" value="1"/>
</dbReference>
<dbReference type="Gene3D" id="3.60.120.10">
    <property type="entry name" value="Anthranilate synthase"/>
    <property type="match status" value="1"/>
</dbReference>
<dbReference type="InterPro" id="IPR015890">
    <property type="entry name" value="Chorismate_C"/>
</dbReference>
<dbReference type="OrthoDB" id="9803598at2"/>
<dbReference type="GO" id="GO:0046820">
    <property type="term" value="F:4-amino-4-deoxychorismate synthase activity"/>
    <property type="evidence" value="ECO:0007669"/>
    <property type="project" value="TreeGrafter"/>
</dbReference>
<dbReference type="InterPro" id="IPR043132">
    <property type="entry name" value="BCAT-like_C"/>
</dbReference>
<evidence type="ECO:0000313" key="3">
    <source>
        <dbReference type="Proteomes" id="UP000278006"/>
    </source>
</evidence>
<dbReference type="InterPro" id="IPR036038">
    <property type="entry name" value="Aminotransferase-like"/>
</dbReference>
<accession>A0A3M6QT55</accession>
<dbReference type="PANTHER" id="PTHR11236:SF50">
    <property type="entry name" value="AMINODEOXYCHORISMATE SYNTHASE COMPONENT 1"/>
    <property type="match status" value="1"/>
</dbReference>
<dbReference type="PANTHER" id="PTHR11236">
    <property type="entry name" value="AMINOBENZOATE/ANTHRANILATE SYNTHASE"/>
    <property type="match status" value="1"/>
</dbReference>
<organism evidence="2 3">
    <name type="scientific">Corticibacter populi</name>
    <dbReference type="NCBI Taxonomy" id="1550736"/>
    <lineage>
        <taxon>Bacteria</taxon>
        <taxon>Pseudomonadati</taxon>
        <taxon>Pseudomonadota</taxon>
        <taxon>Betaproteobacteria</taxon>
        <taxon>Burkholderiales</taxon>
        <taxon>Comamonadaceae</taxon>
        <taxon>Corticibacter</taxon>
    </lineage>
</organism>
<dbReference type="InterPro" id="IPR005801">
    <property type="entry name" value="ADC_synthase"/>
</dbReference>
<comment type="caution">
    <text evidence="2">The sequence shown here is derived from an EMBL/GenBank/DDBJ whole genome shotgun (WGS) entry which is preliminary data.</text>
</comment>
<evidence type="ECO:0000313" key="2">
    <source>
        <dbReference type="EMBL" id="RMX05652.1"/>
    </source>
</evidence>
<proteinExistence type="predicted"/>
<name>A0A3M6QT55_9BURK</name>
<dbReference type="AlphaFoldDB" id="A0A3M6QT55"/>
<dbReference type="InterPro" id="IPR043131">
    <property type="entry name" value="BCAT-like_N"/>
</dbReference>
<feature type="domain" description="Chorismate-utilising enzyme C-terminal" evidence="1">
    <location>
        <begin position="135"/>
        <end position="428"/>
    </location>
</feature>
<dbReference type="Gene3D" id="3.20.10.10">
    <property type="entry name" value="D-amino Acid Aminotransferase, subunit A, domain 2"/>
    <property type="match status" value="1"/>
</dbReference>
<dbReference type="PRINTS" id="PR00095">
    <property type="entry name" value="ANTSNTHASEI"/>
</dbReference>
<keyword evidence="3" id="KW-1185">Reference proteome</keyword>
<dbReference type="Gene3D" id="3.30.470.10">
    <property type="match status" value="1"/>
</dbReference>
<dbReference type="SUPFAM" id="SSF56322">
    <property type="entry name" value="ADC synthase"/>
    <property type="match status" value="1"/>
</dbReference>
<dbReference type="GO" id="GO:0000162">
    <property type="term" value="P:L-tryptophan biosynthetic process"/>
    <property type="evidence" value="ECO:0007669"/>
    <property type="project" value="TreeGrafter"/>
</dbReference>
<evidence type="ECO:0000259" key="1">
    <source>
        <dbReference type="Pfam" id="PF00425"/>
    </source>
</evidence>
<gene>
    <name evidence="2" type="ORF">D8I35_10675</name>
</gene>
<dbReference type="Proteomes" id="UP000278006">
    <property type="component" value="Unassembled WGS sequence"/>
</dbReference>
<dbReference type="InterPro" id="IPR001544">
    <property type="entry name" value="Aminotrans_IV"/>
</dbReference>
<protein>
    <recommendedName>
        <fullName evidence="1">Chorismate-utilising enzyme C-terminal domain-containing protein</fullName>
    </recommendedName>
</protein>
<dbReference type="EMBL" id="RDQO01000003">
    <property type="protein sequence ID" value="RMX05652.1"/>
    <property type="molecule type" value="Genomic_DNA"/>
</dbReference>
<dbReference type="Pfam" id="PF00425">
    <property type="entry name" value="Chorismate_bind"/>
    <property type="match status" value="1"/>
</dbReference>